<sequence length="265" mass="30226">METRFVTLEGLVNDIRAKGRYSFGLDEVKHELGLSGNALNQALFRLKNKNKIAQIRRGFFAIITPEYSRQGMIPPNLFIDDLMLSLEKKYYVGLFSAAALFGAGHQQPMEYYVITEKPALRDIKGQKLIVNFYVKQDWSENDIIQKKTDAGYINVSSPELTALDLLTYGNFGINRVLTILEELTEEMKPSDLTRVARNYFVTSSIQRLGYLIDKEIGDEKLAVAVKRALKEKKIQTVQLLKNVRNKGITDPDWKININTELESDL</sequence>
<dbReference type="InterPro" id="IPR018547">
    <property type="entry name" value="AbiEi_C"/>
</dbReference>
<accession>A0AA41Y3T3</accession>
<dbReference type="AlphaFoldDB" id="A0AA41Y3T3"/>
<reference evidence="2" key="1">
    <citation type="submission" date="2022-10" db="EMBL/GenBank/DDBJ databases">
        <title>Gaoshiqiia sediminis gen. nov., sp. nov., isolated from coastal sediment.</title>
        <authorList>
            <person name="Yu W.X."/>
            <person name="Mu D.S."/>
            <person name="Du J.Z."/>
            <person name="Liang Y.Q."/>
        </authorList>
    </citation>
    <scope>NUCLEOTIDE SEQUENCE</scope>
    <source>
        <strain evidence="2">A06</strain>
    </source>
</reference>
<proteinExistence type="predicted"/>
<protein>
    <submittedName>
        <fullName evidence="2">Type IV toxin-antitoxin system AbiEi family antitoxin</fullName>
    </submittedName>
</protein>
<evidence type="ECO:0000259" key="1">
    <source>
        <dbReference type="Pfam" id="PF09407"/>
    </source>
</evidence>
<evidence type="ECO:0000313" key="2">
    <source>
        <dbReference type="EMBL" id="MCW0481359.1"/>
    </source>
</evidence>
<organism evidence="2 3">
    <name type="scientific">Gaoshiqia sediminis</name>
    <dbReference type="NCBI Taxonomy" id="2986998"/>
    <lineage>
        <taxon>Bacteria</taxon>
        <taxon>Pseudomonadati</taxon>
        <taxon>Bacteroidota</taxon>
        <taxon>Bacteroidia</taxon>
        <taxon>Marinilabiliales</taxon>
        <taxon>Prolixibacteraceae</taxon>
        <taxon>Gaoshiqia</taxon>
    </lineage>
</organism>
<name>A0AA41Y3T3_9BACT</name>
<dbReference type="EMBL" id="JAPAAF010000001">
    <property type="protein sequence ID" value="MCW0481359.1"/>
    <property type="molecule type" value="Genomic_DNA"/>
</dbReference>
<dbReference type="Proteomes" id="UP001163821">
    <property type="component" value="Unassembled WGS sequence"/>
</dbReference>
<feature type="domain" description="AbiEi antitoxin C-terminal" evidence="1">
    <location>
        <begin position="73"/>
        <end position="213"/>
    </location>
</feature>
<gene>
    <name evidence="2" type="ORF">N2K84_01370</name>
</gene>
<dbReference type="Pfam" id="PF09407">
    <property type="entry name" value="AbiEi_1"/>
    <property type="match status" value="1"/>
</dbReference>
<dbReference type="RefSeq" id="WP_282589966.1">
    <property type="nucleotide sequence ID" value="NZ_JAPAAF010000001.1"/>
</dbReference>
<evidence type="ECO:0000313" key="3">
    <source>
        <dbReference type="Proteomes" id="UP001163821"/>
    </source>
</evidence>
<keyword evidence="3" id="KW-1185">Reference proteome</keyword>
<comment type="caution">
    <text evidence="2">The sequence shown here is derived from an EMBL/GenBank/DDBJ whole genome shotgun (WGS) entry which is preliminary data.</text>
</comment>